<evidence type="ECO:0000256" key="4">
    <source>
        <dbReference type="ARBA" id="ARBA00022690"/>
    </source>
</evidence>
<dbReference type="FunFam" id="2.30.39.10:FF:000001">
    <property type="entry name" value="Serpin family B member 2"/>
    <property type="match status" value="1"/>
</dbReference>
<feature type="domain" description="Serpin" evidence="7">
    <location>
        <begin position="41"/>
        <end position="411"/>
    </location>
</feature>
<dbReference type="InterPro" id="IPR042185">
    <property type="entry name" value="Serpin_sf_2"/>
</dbReference>
<evidence type="ECO:0000256" key="2">
    <source>
        <dbReference type="ARBA" id="ARBA00006426"/>
    </source>
</evidence>
<dbReference type="InterPro" id="IPR023796">
    <property type="entry name" value="Serpin_dom"/>
</dbReference>
<dbReference type="GO" id="GO:0005615">
    <property type="term" value="C:extracellular space"/>
    <property type="evidence" value="ECO:0007669"/>
    <property type="project" value="InterPro"/>
</dbReference>
<dbReference type="FunFam" id="3.30.497.10:FF:000001">
    <property type="entry name" value="Serine protease inhibitor"/>
    <property type="match status" value="1"/>
</dbReference>
<dbReference type="PANTHER" id="PTHR11461">
    <property type="entry name" value="SERINE PROTEASE INHIBITOR, SERPIN"/>
    <property type="match status" value="1"/>
</dbReference>
<keyword evidence="4" id="KW-0646">Protease inhibitor</keyword>
<keyword evidence="9" id="KW-1185">Reference proteome</keyword>
<organism evidence="8 9">
    <name type="scientific">Hucho hucho</name>
    <name type="common">huchen</name>
    <dbReference type="NCBI Taxonomy" id="62062"/>
    <lineage>
        <taxon>Eukaryota</taxon>
        <taxon>Metazoa</taxon>
        <taxon>Chordata</taxon>
        <taxon>Craniata</taxon>
        <taxon>Vertebrata</taxon>
        <taxon>Euteleostomi</taxon>
        <taxon>Actinopterygii</taxon>
        <taxon>Neopterygii</taxon>
        <taxon>Teleostei</taxon>
        <taxon>Protacanthopterygii</taxon>
        <taxon>Salmoniformes</taxon>
        <taxon>Salmonidae</taxon>
        <taxon>Salmoninae</taxon>
        <taxon>Hucho</taxon>
    </lineage>
</organism>
<dbReference type="CDD" id="cd19956">
    <property type="entry name" value="serpinB"/>
    <property type="match status" value="1"/>
</dbReference>
<evidence type="ECO:0000256" key="1">
    <source>
        <dbReference type="ARBA" id="ARBA00004496"/>
    </source>
</evidence>
<comment type="similarity">
    <text evidence="2">Belongs to the serpin family. Ov-serpin subfamily.</text>
</comment>
<protein>
    <submittedName>
        <fullName evidence="8">Cytochrome P450, family 2, subfamily AE, polypeptide 1</fullName>
    </submittedName>
</protein>
<comment type="subcellular location">
    <subcellularLocation>
        <location evidence="1">Cytoplasm</location>
    </subcellularLocation>
</comment>
<dbReference type="GeneTree" id="ENSGT00950000182879"/>
<name>A0A4W5PDY4_9TELE</name>
<dbReference type="InterPro" id="IPR023795">
    <property type="entry name" value="Serpin_CS"/>
</dbReference>
<evidence type="ECO:0000256" key="5">
    <source>
        <dbReference type="ARBA" id="ARBA00022900"/>
    </source>
</evidence>
<evidence type="ECO:0000259" key="7">
    <source>
        <dbReference type="SMART" id="SM00093"/>
    </source>
</evidence>
<sequence>MGSGFSGCVRQQSQNRSKDGKAIPFNNPSATVRNSNTAFALDLYRTLSENHADGNIFFSPLSISSALAMVYLGAKGGTAEQMAKTLCLDTATDVHSDFQKLSSNINKPSASYQLKLVNCLYGEETFNFFPEFIEATQKFYHAELKAVDFIGAAEESRAQINSWVEKKTDNKIKVMLKPESLSSMTRLVLVNAVYFKAQWISEFHEVDTREQTFKVNENEKRQVQMMVQVKKLPYNYISQFKLQILELPYKGEELSMFLLLPAESNDPDQLLKLGRALTPERIHKWTRRQKMGTRNKVQVSIPKFKLQEYYQLNAPLASLGMVDVFDQDRADLSGMSAAIEDEDRVYLSTVAHKAFVDVNERGTEAGASTEAEGISYGLSNKIYFTADHPFIFFIRHNQTQAILFLGRFSSPEEGDREGRSL</sequence>
<evidence type="ECO:0000256" key="6">
    <source>
        <dbReference type="SAM" id="MobiDB-lite"/>
    </source>
</evidence>
<reference evidence="8" key="3">
    <citation type="submission" date="2025-09" db="UniProtKB">
        <authorList>
            <consortium name="Ensembl"/>
        </authorList>
    </citation>
    <scope>IDENTIFICATION</scope>
</reference>
<dbReference type="Gene3D" id="2.30.39.10">
    <property type="entry name" value="Alpha-1-antitrypsin, domain 1"/>
    <property type="match status" value="2"/>
</dbReference>
<dbReference type="AlphaFoldDB" id="A0A4W5PDY4"/>
<dbReference type="PROSITE" id="PS00284">
    <property type="entry name" value="SERPIN"/>
    <property type="match status" value="1"/>
</dbReference>
<dbReference type="GO" id="GO:0005737">
    <property type="term" value="C:cytoplasm"/>
    <property type="evidence" value="ECO:0007669"/>
    <property type="project" value="UniProtKB-SubCell"/>
</dbReference>
<reference evidence="8" key="2">
    <citation type="submission" date="2025-08" db="UniProtKB">
        <authorList>
            <consortium name="Ensembl"/>
        </authorList>
    </citation>
    <scope>IDENTIFICATION</scope>
</reference>
<dbReference type="Proteomes" id="UP000314982">
    <property type="component" value="Unassembled WGS sequence"/>
</dbReference>
<dbReference type="Pfam" id="PF00079">
    <property type="entry name" value="Serpin"/>
    <property type="match status" value="1"/>
</dbReference>
<dbReference type="InterPro" id="IPR000215">
    <property type="entry name" value="Serpin_fam"/>
</dbReference>
<evidence type="ECO:0000313" key="9">
    <source>
        <dbReference type="Proteomes" id="UP000314982"/>
    </source>
</evidence>
<dbReference type="Gene3D" id="3.30.497.10">
    <property type="entry name" value="Antithrombin, subunit I, domain 2"/>
    <property type="match status" value="1"/>
</dbReference>
<keyword evidence="3" id="KW-0963">Cytoplasm</keyword>
<dbReference type="SMART" id="SM00093">
    <property type="entry name" value="SERPIN"/>
    <property type="match status" value="1"/>
</dbReference>
<keyword evidence="5" id="KW-0722">Serine protease inhibitor</keyword>
<reference evidence="9" key="1">
    <citation type="submission" date="2018-06" db="EMBL/GenBank/DDBJ databases">
        <title>Genome assembly of Danube salmon.</title>
        <authorList>
            <person name="Macqueen D.J."/>
            <person name="Gundappa M.K."/>
        </authorList>
    </citation>
    <scope>NUCLEOTIDE SEQUENCE [LARGE SCALE GENOMIC DNA]</scope>
</reference>
<dbReference type="InterPro" id="IPR042178">
    <property type="entry name" value="Serpin_sf_1"/>
</dbReference>
<dbReference type="PANTHER" id="PTHR11461:SF180">
    <property type="entry name" value="LEUKOCYTE ELASTASE INHIBITOR"/>
    <property type="match status" value="1"/>
</dbReference>
<accession>A0A4W5PDY4</accession>
<evidence type="ECO:0000256" key="3">
    <source>
        <dbReference type="ARBA" id="ARBA00022490"/>
    </source>
</evidence>
<dbReference type="Ensembl" id="ENSHHUT00000061064.1">
    <property type="protein sequence ID" value="ENSHHUP00000059049.1"/>
    <property type="gene ID" value="ENSHHUG00000035082.1"/>
</dbReference>
<feature type="region of interest" description="Disordered" evidence="6">
    <location>
        <begin position="1"/>
        <end position="29"/>
    </location>
</feature>
<dbReference type="InterPro" id="IPR036186">
    <property type="entry name" value="Serpin_sf"/>
</dbReference>
<proteinExistence type="inferred from homology"/>
<dbReference type="SUPFAM" id="SSF56574">
    <property type="entry name" value="Serpins"/>
    <property type="match status" value="1"/>
</dbReference>
<dbReference type="GO" id="GO:0004867">
    <property type="term" value="F:serine-type endopeptidase inhibitor activity"/>
    <property type="evidence" value="ECO:0007669"/>
    <property type="project" value="UniProtKB-KW"/>
</dbReference>
<evidence type="ECO:0000313" key="8">
    <source>
        <dbReference type="Ensembl" id="ENSHHUP00000059049.1"/>
    </source>
</evidence>